<keyword evidence="2" id="KW-1185">Reference proteome</keyword>
<evidence type="ECO:0000313" key="1">
    <source>
        <dbReference type="EMBL" id="KAJ1940052.1"/>
    </source>
</evidence>
<dbReference type="Proteomes" id="UP001150603">
    <property type="component" value="Unassembled WGS sequence"/>
</dbReference>
<feature type="non-terminal residue" evidence="1">
    <location>
        <position position="331"/>
    </location>
</feature>
<accession>A0ACC1J754</accession>
<sequence length="331" mass="37056">MALRHRRLPLFGVQFHPESICSEYGARIIDNFHRITEWQLGGQQLVREIPTSVQKMSLLSLDDQVWNSGVPSSGPLQSSKSKARFTLLADVVDLGSMAQELNNDIGSKLFQHLFDNTDMPIWLDSAKHGDANSNISVMATGRSSHSATVRYTIHDRKISVMQFPESPQAAQQLDTLHLPPDSNKGGFWTWMQSVADTTTISGLPEDVQWRLGDRRMDSELMQVGFRCGWVGYFGYEMKSETVAEDPEHKDPVFVNEEDGRLPDAQLTFIDRCVVLDQRSETPRAFVLALAQDDAACTQLTTTGPEEDSAALPWMHHLAGTTEEASQWIADH</sequence>
<reference evidence="1" key="1">
    <citation type="submission" date="2022-07" db="EMBL/GenBank/DDBJ databases">
        <title>Phylogenomic reconstructions and comparative analyses of Kickxellomycotina fungi.</title>
        <authorList>
            <person name="Reynolds N.K."/>
            <person name="Stajich J.E."/>
            <person name="Barry K."/>
            <person name="Grigoriev I.V."/>
            <person name="Crous P."/>
            <person name="Smith M.E."/>
        </authorList>
    </citation>
    <scope>NUCLEOTIDE SEQUENCE</scope>
    <source>
        <strain evidence="1">NRRL 5244</strain>
    </source>
</reference>
<dbReference type="EMBL" id="JANBPW010002656">
    <property type="protein sequence ID" value="KAJ1940052.1"/>
    <property type="molecule type" value="Genomic_DNA"/>
</dbReference>
<protein>
    <submittedName>
        <fullName evidence="1">Uncharacterized protein</fullName>
    </submittedName>
</protein>
<comment type="caution">
    <text evidence="1">The sequence shown here is derived from an EMBL/GenBank/DDBJ whole genome shotgun (WGS) entry which is preliminary data.</text>
</comment>
<evidence type="ECO:0000313" key="2">
    <source>
        <dbReference type="Proteomes" id="UP001150603"/>
    </source>
</evidence>
<organism evidence="1 2">
    <name type="scientific">Linderina macrospora</name>
    <dbReference type="NCBI Taxonomy" id="4868"/>
    <lineage>
        <taxon>Eukaryota</taxon>
        <taxon>Fungi</taxon>
        <taxon>Fungi incertae sedis</taxon>
        <taxon>Zoopagomycota</taxon>
        <taxon>Kickxellomycotina</taxon>
        <taxon>Kickxellomycetes</taxon>
        <taxon>Kickxellales</taxon>
        <taxon>Kickxellaceae</taxon>
        <taxon>Linderina</taxon>
    </lineage>
</organism>
<proteinExistence type="predicted"/>
<gene>
    <name evidence="1" type="ORF">FBU59_003922</name>
</gene>
<name>A0ACC1J754_9FUNG</name>